<sequence length="298" mass="32029">MSYASPSLAPSSTTASLSSSPTPSAALYSWNPPANISDLTPFNITYFPSGQDNLHIVSPSSNQTNSTGVLSISSFTNLNLTDDDSALELFYPAHSINPGNSPQGGAEFYAQPLDLSNASSVTLEYSVFFPDDFDWVKAGKLPGIYGGHTGCSGGDDADDCFSTRLMWREGGLGELYLYAPRDKQAKSVCETPPQSVCDSEYGLSIGRGSFNFTKGNWTHVRQTVTLNTPGMQDGAFVLEVNGQRAINGSEIFYRGFPGSDSNTKGGLLGTFFGGHEPEYATPKDQYTWFKGFNLTIDS</sequence>
<proteinExistence type="predicted"/>
<evidence type="ECO:0000259" key="2">
    <source>
        <dbReference type="Pfam" id="PF21294"/>
    </source>
</evidence>
<keyword evidence="4" id="KW-1185">Reference proteome</keyword>
<evidence type="ECO:0000256" key="1">
    <source>
        <dbReference type="SAM" id="MobiDB-lite"/>
    </source>
</evidence>
<dbReference type="OrthoDB" id="10069995at2759"/>
<organism evidence="3 4">
    <name type="scientific">Gloeophyllum trabeum (strain ATCC 11539 / FP-39264 / Madison 617)</name>
    <name type="common">Brown rot fungus</name>
    <dbReference type="NCBI Taxonomy" id="670483"/>
    <lineage>
        <taxon>Eukaryota</taxon>
        <taxon>Fungi</taxon>
        <taxon>Dikarya</taxon>
        <taxon>Basidiomycota</taxon>
        <taxon>Agaricomycotina</taxon>
        <taxon>Agaricomycetes</taxon>
        <taxon>Gloeophyllales</taxon>
        <taxon>Gloeophyllaceae</taxon>
        <taxon>Gloeophyllum</taxon>
    </lineage>
</organism>
<dbReference type="AlphaFoldDB" id="S7RDW2"/>
<feature type="domain" description="Polysaccharide lyase 14" evidence="2">
    <location>
        <begin position="83"/>
        <end position="292"/>
    </location>
</feature>
<evidence type="ECO:0000313" key="3">
    <source>
        <dbReference type="EMBL" id="EPQ50624.1"/>
    </source>
</evidence>
<protein>
    <recommendedName>
        <fullName evidence="2">Polysaccharide lyase 14 domain-containing protein</fullName>
    </recommendedName>
</protein>
<name>S7RDW2_GLOTA</name>
<dbReference type="Gene3D" id="2.60.120.200">
    <property type="match status" value="1"/>
</dbReference>
<dbReference type="GeneID" id="19306726"/>
<gene>
    <name evidence="3" type="ORF">GLOTRDRAFT_50303</name>
</gene>
<dbReference type="eggNOG" id="ENOG502RZ0M">
    <property type="taxonomic scope" value="Eukaryota"/>
</dbReference>
<dbReference type="PANTHER" id="PTHR40124:SF1">
    <property type="entry name" value="DISAGGREGATASE RELATED REPEAT PROTEIN"/>
    <property type="match status" value="1"/>
</dbReference>
<dbReference type="HOGENOM" id="CLU_049744_2_2_1"/>
<dbReference type="RefSeq" id="XP_007870840.1">
    <property type="nucleotide sequence ID" value="XM_007872649.1"/>
</dbReference>
<dbReference type="EMBL" id="KB469314">
    <property type="protein sequence ID" value="EPQ50624.1"/>
    <property type="molecule type" value="Genomic_DNA"/>
</dbReference>
<accession>S7RDW2</accession>
<dbReference type="Proteomes" id="UP000030669">
    <property type="component" value="Unassembled WGS sequence"/>
</dbReference>
<dbReference type="InterPro" id="IPR048958">
    <property type="entry name" value="Polysacc_lyase_14"/>
</dbReference>
<dbReference type="KEGG" id="gtr:GLOTRDRAFT_50303"/>
<feature type="region of interest" description="Disordered" evidence="1">
    <location>
        <begin position="1"/>
        <end position="20"/>
    </location>
</feature>
<dbReference type="Pfam" id="PF21294">
    <property type="entry name" value="Polysacc_lyase_14"/>
    <property type="match status" value="1"/>
</dbReference>
<reference evidence="3 4" key="1">
    <citation type="journal article" date="2012" name="Science">
        <title>The Paleozoic origin of enzymatic lignin decomposition reconstructed from 31 fungal genomes.</title>
        <authorList>
            <person name="Floudas D."/>
            <person name="Binder M."/>
            <person name="Riley R."/>
            <person name="Barry K."/>
            <person name="Blanchette R.A."/>
            <person name="Henrissat B."/>
            <person name="Martinez A.T."/>
            <person name="Otillar R."/>
            <person name="Spatafora J.W."/>
            <person name="Yadav J.S."/>
            <person name="Aerts A."/>
            <person name="Benoit I."/>
            <person name="Boyd A."/>
            <person name="Carlson A."/>
            <person name="Copeland A."/>
            <person name="Coutinho P.M."/>
            <person name="de Vries R.P."/>
            <person name="Ferreira P."/>
            <person name="Findley K."/>
            <person name="Foster B."/>
            <person name="Gaskell J."/>
            <person name="Glotzer D."/>
            <person name="Gorecki P."/>
            <person name="Heitman J."/>
            <person name="Hesse C."/>
            <person name="Hori C."/>
            <person name="Igarashi K."/>
            <person name="Jurgens J.A."/>
            <person name="Kallen N."/>
            <person name="Kersten P."/>
            <person name="Kohler A."/>
            <person name="Kuees U."/>
            <person name="Kumar T.K.A."/>
            <person name="Kuo A."/>
            <person name="LaButti K."/>
            <person name="Larrondo L.F."/>
            <person name="Lindquist E."/>
            <person name="Ling A."/>
            <person name="Lombard V."/>
            <person name="Lucas S."/>
            <person name="Lundell T."/>
            <person name="Martin R."/>
            <person name="McLaughlin D.J."/>
            <person name="Morgenstern I."/>
            <person name="Morin E."/>
            <person name="Murat C."/>
            <person name="Nagy L.G."/>
            <person name="Nolan M."/>
            <person name="Ohm R.A."/>
            <person name="Patyshakuliyeva A."/>
            <person name="Rokas A."/>
            <person name="Ruiz-Duenas F.J."/>
            <person name="Sabat G."/>
            <person name="Salamov A."/>
            <person name="Samejima M."/>
            <person name="Schmutz J."/>
            <person name="Slot J.C."/>
            <person name="St John F."/>
            <person name="Stenlid J."/>
            <person name="Sun H."/>
            <person name="Sun S."/>
            <person name="Syed K."/>
            <person name="Tsang A."/>
            <person name="Wiebenga A."/>
            <person name="Young D."/>
            <person name="Pisabarro A."/>
            <person name="Eastwood D.C."/>
            <person name="Martin F."/>
            <person name="Cullen D."/>
            <person name="Grigoriev I.V."/>
            <person name="Hibbett D.S."/>
        </authorList>
    </citation>
    <scope>NUCLEOTIDE SEQUENCE [LARGE SCALE GENOMIC DNA]</scope>
    <source>
        <strain evidence="3 4">ATCC 11539</strain>
    </source>
</reference>
<evidence type="ECO:0000313" key="4">
    <source>
        <dbReference type="Proteomes" id="UP000030669"/>
    </source>
</evidence>
<dbReference type="PANTHER" id="PTHR40124">
    <property type="match status" value="1"/>
</dbReference>
<dbReference type="OMA" id="WSTRYMW"/>